<protein>
    <submittedName>
        <fullName evidence="3">Uncharacterized protein</fullName>
    </submittedName>
</protein>
<evidence type="ECO:0000313" key="3">
    <source>
        <dbReference type="WBParaSite" id="SMTH1_80780.1"/>
    </source>
</evidence>
<organism evidence="2 3">
    <name type="scientific">Schistosoma mattheei</name>
    <dbReference type="NCBI Taxonomy" id="31246"/>
    <lineage>
        <taxon>Eukaryota</taxon>
        <taxon>Metazoa</taxon>
        <taxon>Spiralia</taxon>
        <taxon>Lophotrochozoa</taxon>
        <taxon>Platyhelminthes</taxon>
        <taxon>Trematoda</taxon>
        <taxon>Digenea</taxon>
        <taxon>Strigeidida</taxon>
        <taxon>Schistosomatoidea</taxon>
        <taxon>Schistosomatidae</taxon>
        <taxon>Schistosoma</taxon>
    </lineage>
</organism>
<accession>A0AA85BTK6</accession>
<dbReference type="WBParaSite" id="SMTH1_80780.1">
    <property type="protein sequence ID" value="SMTH1_80780.1"/>
    <property type="gene ID" value="SMTH1_80780"/>
</dbReference>
<evidence type="ECO:0000256" key="1">
    <source>
        <dbReference type="SAM" id="MobiDB-lite"/>
    </source>
</evidence>
<dbReference type="Proteomes" id="UP000050791">
    <property type="component" value="Unassembled WGS sequence"/>
</dbReference>
<sequence length="66" mass="7823">MQFDKSRFLETDSKKYKRNQTTSNEVHITDYRHSNYPNHANLDNTNSDNNSNNKSMMNTDQLKLNL</sequence>
<feature type="compositionally biased region" description="Low complexity" evidence="1">
    <location>
        <begin position="41"/>
        <end position="60"/>
    </location>
</feature>
<reference evidence="3" key="1">
    <citation type="submission" date="2023-11" db="UniProtKB">
        <authorList>
            <consortium name="WormBaseParasite"/>
        </authorList>
    </citation>
    <scope>IDENTIFICATION</scope>
</reference>
<feature type="compositionally biased region" description="Basic and acidic residues" evidence="1">
    <location>
        <begin position="1"/>
        <end position="14"/>
    </location>
</feature>
<proteinExistence type="predicted"/>
<name>A0AA85BTK6_9TREM</name>
<feature type="region of interest" description="Disordered" evidence="1">
    <location>
        <begin position="1"/>
        <end position="66"/>
    </location>
</feature>
<dbReference type="AlphaFoldDB" id="A0AA85BTK6"/>
<evidence type="ECO:0000313" key="2">
    <source>
        <dbReference type="Proteomes" id="UP000050791"/>
    </source>
</evidence>